<dbReference type="STRING" id="1003195.SCATT_04710"/>
<gene>
    <name evidence="1" type="ordered locus">SCATT_04710</name>
</gene>
<reference evidence="2" key="1">
    <citation type="submission" date="2011-12" db="EMBL/GenBank/DDBJ databases">
        <title>Complete genome sequence of Streptomyces cattleya strain DSM 46488.</title>
        <authorList>
            <person name="Ou H.-Y."/>
            <person name="Li P."/>
            <person name="Zhao C."/>
            <person name="O'Hagan D."/>
            <person name="Deng Z."/>
        </authorList>
    </citation>
    <scope>NUCLEOTIDE SEQUENCE [LARGE SCALE GENOMIC DNA]</scope>
    <source>
        <strain evidence="2">ATCC 35852 / DSM 46488 / JCM 4925 / NBRC 14057 / NRRL 8057</strain>
    </source>
</reference>
<dbReference type="Proteomes" id="UP000007842">
    <property type="component" value="Chromosome"/>
</dbReference>
<dbReference type="HOGENOM" id="CLU_3277119_0_0_11"/>
<dbReference type="KEGG" id="scy:SCATT_04710"/>
<dbReference type="AlphaFoldDB" id="G8WPQ3"/>
<proteinExistence type="predicted"/>
<keyword evidence="2" id="KW-1185">Reference proteome</keyword>
<accession>G8WPQ3</accession>
<sequence length="41" mass="4599">MTLECTPGKRIPVPTDRVKILRRRLVVGLTSQTHGHHPAAR</sequence>
<evidence type="ECO:0000313" key="1">
    <source>
        <dbReference type="EMBL" id="AEW92842.1"/>
    </source>
</evidence>
<evidence type="ECO:0000313" key="2">
    <source>
        <dbReference type="Proteomes" id="UP000007842"/>
    </source>
</evidence>
<name>G8WPQ3_STREN</name>
<protein>
    <submittedName>
        <fullName evidence="1">Uncharacterized protein</fullName>
    </submittedName>
</protein>
<dbReference type="PATRIC" id="fig|1003195.29.peg.466"/>
<organism evidence="1 2">
    <name type="scientific">Streptantibioticus cattleyicolor (strain ATCC 35852 / DSM 46488 / JCM 4925 / NBRC 14057 / NRRL 8057)</name>
    <name type="common">Streptomyces cattleya</name>
    <dbReference type="NCBI Taxonomy" id="1003195"/>
    <lineage>
        <taxon>Bacteria</taxon>
        <taxon>Bacillati</taxon>
        <taxon>Actinomycetota</taxon>
        <taxon>Actinomycetes</taxon>
        <taxon>Kitasatosporales</taxon>
        <taxon>Streptomycetaceae</taxon>
        <taxon>Streptantibioticus</taxon>
    </lineage>
</organism>
<dbReference type="EMBL" id="CP003219">
    <property type="protein sequence ID" value="AEW92842.1"/>
    <property type="molecule type" value="Genomic_DNA"/>
</dbReference>